<comment type="caution">
    <text evidence="1">The sequence shown here is derived from an EMBL/GenBank/DDBJ whole genome shotgun (WGS) entry which is preliminary data.</text>
</comment>
<sequence>MARGVARPPGKGVGKVAKHLQFSETFAGNIRAQPLPYEISLEVVYQTWMRDWCVAAAASLFERLTRCKSSEVIYDETRSNFVGNNLQNCQTVDDSTYKCTYKNRDVKVLDPASTPKWNGTSQEFGFKGSL</sequence>
<reference evidence="1" key="1">
    <citation type="submission" date="2021-10" db="EMBL/GenBank/DDBJ databases">
        <title>Melipona bicolor Genome sequencing and assembly.</title>
        <authorList>
            <person name="Araujo N.S."/>
            <person name="Arias M.C."/>
        </authorList>
    </citation>
    <scope>NUCLEOTIDE SEQUENCE</scope>
    <source>
        <strain evidence="1">USP_2M_L1-L4_2017</strain>
        <tissue evidence="1">Whole body</tissue>
    </source>
</reference>
<dbReference type="AlphaFoldDB" id="A0AA40FZR2"/>
<accession>A0AA40FZR2</accession>
<protein>
    <submittedName>
        <fullName evidence="1">Uncharacterized protein</fullName>
    </submittedName>
</protein>
<keyword evidence="2" id="KW-1185">Reference proteome</keyword>
<proteinExistence type="predicted"/>
<dbReference type="Proteomes" id="UP001177670">
    <property type="component" value="Unassembled WGS sequence"/>
</dbReference>
<gene>
    <name evidence="1" type="ORF">K0M31_002709</name>
</gene>
<name>A0AA40FZR2_9HYME</name>
<evidence type="ECO:0000313" key="1">
    <source>
        <dbReference type="EMBL" id="KAK1128238.1"/>
    </source>
</evidence>
<dbReference type="EMBL" id="JAHYIQ010000010">
    <property type="protein sequence ID" value="KAK1128238.1"/>
    <property type="molecule type" value="Genomic_DNA"/>
</dbReference>
<organism evidence="1 2">
    <name type="scientific">Melipona bicolor</name>
    <dbReference type="NCBI Taxonomy" id="60889"/>
    <lineage>
        <taxon>Eukaryota</taxon>
        <taxon>Metazoa</taxon>
        <taxon>Ecdysozoa</taxon>
        <taxon>Arthropoda</taxon>
        <taxon>Hexapoda</taxon>
        <taxon>Insecta</taxon>
        <taxon>Pterygota</taxon>
        <taxon>Neoptera</taxon>
        <taxon>Endopterygota</taxon>
        <taxon>Hymenoptera</taxon>
        <taxon>Apocrita</taxon>
        <taxon>Aculeata</taxon>
        <taxon>Apoidea</taxon>
        <taxon>Anthophila</taxon>
        <taxon>Apidae</taxon>
        <taxon>Melipona</taxon>
    </lineage>
</organism>
<evidence type="ECO:0000313" key="2">
    <source>
        <dbReference type="Proteomes" id="UP001177670"/>
    </source>
</evidence>